<reference evidence="7 8" key="1">
    <citation type="submission" date="2010-01" db="EMBL/GenBank/DDBJ databases">
        <authorList>
            <person name="Weinstock G."/>
            <person name="Sodergren E."/>
            <person name="Clifton S."/>
            <person name="Fulton L."/>
            <person name="Fulton B."/>
            <person name="Courtney L."/>
            <person name="Fronick C."/>
            <person name="Harrison M."/>
            <person name="Strong C."/>
            <person name="Farmer C."/>
            <person name="Delahaunty K."/>
            <person name="Markovic C."/>
            <person name="Hall O."/>
            <person name="Minx P."/>
            <person name="Tomlinson C."/>
            <person name="Mitreva M."/>
            <person name="Nelson J."/>
            <person name="Hou S."/>
            <person name="Wollam A."/>
            <person name="Pepin K.H."/>
            <person name="Johnson M."/>
            <person name="Bhonagiri V."/>
            <person name="Nash W.E."/>
            <person name="Warren W."/>
            <person name="Chinwalla A."/>
            <person name="Mardis E.R."/>
            <person name="Wilson R.K."/>
        </authorList>
    </citation>
    <scope>NUCLEOTIDE SEQUENCE [LARGE SCALE GENOMIC DNA]</scope>
    <source>
        <strain evidence="7 8">NJ9703</strain>
    </source>
</reference>
<accession>A0A9W5MYH9</accession>
<evidence type="ECO:0000256" key="2">
    <source>
        <dbReference type="ARBA" id="ARBA00022475"/>
    </source>
</evidence>
<keyword evidence="2" id="KW-1003">Cell membrane</keyword>
<feature type="transmembrane region" description="Helical" evidence="6">
    <location>
        <begin position="249"/>
        <end position="275"/>
    </location>
</feature>
<evidence type="ECO:0000313" key="8">
    <source>
        <dbReference type="Proteomes" id="UP000004621"/>
    </source>
</evidence>
<evidence type="ECO:0000256" key="4">
    <source>
        <dbReference type="ARBA" id="ARBA00022989"/>
    </source>
</evidence>
<organism evidence="7 8">
    <name type="scientific">Neisseria subflava NJ9703</name>
    <dbReference type="NCBI Taxonomy" id="546268"/>
    <lineage>
        <taxon>Bacteria</taxon>
        <taxon>Pseudomonadati</taxon>
        <taxon>Pseudomonadota</taxon>
        <taxon>Betaproteobacteria</taxon>
        <taxon>Neisseriales</taxon>
        <taxon>Neisseriaceae</taxon>
        <taxon>Neisseria</taxon>
    </lineage>
</organism>
<feature type="transmembrane region" description="Helical" evidence="6">
    <location>
        <begin position="437"/>
        <end position="455"/>
    </location>
</feature>
<dbReference type="InterPro" id="IPR050833">
    <property type="entry name" value="Poly_Biosynth_Transport"/>
</dbReference>
<feature type="transmembrane region" description="Helical" evidence="6">
    <location>
        <begin position="112"/>
        <end position="136"/>
    </location>
</feature>
<dbReference type="PANTHER" id="PTHR30250">
    <property type="entry name" value="PST FAMILY PREDICTED COLANIC ACID TRANSPORTER"/>
    <property type="match status" value="1"/>
</dbReference>
<name>A0A9W5MYH9_NEISU</name>
<dbReference type="EMBL" id="ACEO02000013">
    <property type="protein sequence ID" value="EFC51170.1"/>
    <property type="molecule type" value="Genomic_DNA"/>
</dbReference>
<feature type="transmembrane region" description="Helical" evidence="6">
    <location>
        <begin position="148"/>
        <end position="168"/>
    </location>
</feature>
<dbReference type="InterPro" id="IPR002797">
    <property type="entry name" value="Polysacc_synth"/>
</dbReference>
<dbReference type="RefSeq" id="WP_004520866.1">
    <property type="nucleotide sequence ID" value="NZ_ACEO02000013.1"/>
</dbReference>
<feature type="transmembrane region" description="Helical" evidence="6">
    <location>
        <begin position="296"/>
        <end position="316"/>
    </location>
</feature>
<keyword evidence="4 6" id="KW-1133">Transmembrane helix</keyword>
<dbReference type="PANTHER" id="PTHR30250:SF11">
    <property type="entry name" value="O-ANTIGEN TRANSPORTER-RELATED"/>
    <property type="match status" value="1"/>
</dbReference>
<keyword evidence="5 6" id="KW-0472">Membrane</keyword>
<feature type="transmembrane region" description="Helical" evidence="6">
    <location>
        <begin position="352"/>
        <end position="374"/>
    </location>
</feature>
<feature type="transmembrane region" description="Helical" evidence="6">
    <location>
        <begin position="174"/>
        <end position="192"/>
    </location>
</feature>
<sequence>MNAKKILGYALGPVGSAAFGLLSLPLISWYFPAEDIGRIVLLQTIAGLSILLLGLGLDQSYIRDYYAVKDKAALFKSVFLSPLILTVAVVVLVLLINASWPSEIIFDIPSANLGIFFLIFLATTLIIRFLALILRMKEQALAFSLSQLAPKFLILVLVFAVIASGLPANTTSLVFAYTAAQVLTVALLIYQLRRDLQAVSHAKWSPELHRDGLRYGLPLAFGNLAYWGLTSIDRFVLKNISGLDELGIYSMAVSFGAVALIFQSVFSTIWAPLVFKWVEEKTNLDKIGDITLSMTVLISAMICLIGIFSPMATWILPEKYTQVQFILLSCMLFPLFYTLTEVSGIGLNVVRSTWLITAINIVAFIANTALLYLLVPKFGAKGAAMASATAFWLFFILKTEFSSRLWQPLPRLKIYTNSTLCLMICLAYTWLGTRDNYIWFALAWAVGLGFLFLKYKHALFAATEKIKAKLNRSAK</sequence>
<feature type="transmembrane region" description="Helical" evidence="6">
    <location>
        <begin position="36"/>
        <end position="57"/>
    </location>
</feature>
<gene>
    <name evidence="7" type="ORF">NEISUBOT_05341</name>
</gene>
<comment type="caution">
    <text evidence="7">The sequence shown here is derived from an EMBL/GenBank/DDBJ whole genome shotgun (WGS) entry which is preliminary data.</text>
</comment>
<comment type="subcellular location">
    <subcellularLocation>
        <location evidence="1">Cell membrane</location>
        <topology evidence="1">Multi-pass membrane protein</topology>
    </subcellularLocation>
</comment>
<keyword evidence="3 6" id="KW-0812">Transmembrane</keyword>
<evidence type="ECO:0000256" key="5">
    <source>
        <dbReference type="ARBA" id="ARBA00023136"/>
    </source>
</evidence>
<feature type="transmembrane region" description="Helical" evidence="6">
    <location>
        <begin position="78"/>
        <end position="100"/>
    </location>
</feature>
<feature type="transmembrane region" description="Helical" evidence="6">
    <location>
        <begin position="412"/>
        <end position="431"/>
    </location>
</feature>
<proteinExistence type="predicted"/>
<feature type="transmembrane region" description="Helical" evidence="6">
    <location>
        <begin position="322"/>
        <end position="340"/>
    </location>
</feature>
<dbReference type="AlphaFoldDB" id="A0A9W5MYH9"/>
<evidence type="ECO:0000256" key="6">
    <source>
        <dbReference type="SAM" id="Phobius"/>
    </source>
</evidence>
<evidence type="ECO:0000256" key="1">
    <source>
        <dbReference type="ARBA" id="ARBA00004651"/>
    </source>
</evidence>
<feature type="transmembrane region" description="Helical" evidence="6">
    <location>
        <begin position="7"/>
        <end position="30"/>
    </location>
</feature>
<evidence type="ECO:0000256" key="3">
    <source>
        <dbReference type="ARBA" id="ARBA00022692"/>
    </source>
</evidence>
<dbReference type="GO" id="GO:0005886">
    <property type="term" value="C:plasma membrane"/>
    <property type="evidence" value="ECO:0007669"/>
    <property type="project" value="UniProtKB-SubCell"/>
</dbReference>
<evidence type="ECO:0000313" key="7">
    <source>
        <dbReference type="EMBL" id="EFC51170.1"/>
    </source>
</evidence>
<dbReference type="Pfam" id="PF01943">
    <property type="entry name" value="Polysacc_synt"/>
    <property type="match status" value="1"/>
</dbReference>
<protein>
    <submittedName>
        <fullName evidence="7">Polysaccharide biosynthesis protein</fullName>
    </submittedName>
</protein>
<dbReference type="Proteomes" id="UP000004621">
    <property type="component" value="Unassembled WGS sequence"/>
</dbReference>